<sequence length="64" mass="7098">MANIKRKTKRYPPDLTDGEWVAMKAATIAAERRMPGPIAMQAAYSLVARDVEAEHFPVAREGGR</sequence>
<dbReference type="Proteomes" id="UP000027583">
    <property type="component" value="Unassembled WGS sequence"/>
</dbReference>
<accession>A0A060QF47</accession>
<organism evidence="1 2">
    <name type="scientific">Asaia bogorensis</name>
    <dbReference type="NCBI Taxonomy" id="91915"/>
    <lineage>
        <taxon>Bacteria</taxon>
        <taxon>Pseudomonadati</taxon>
        <taxon>Pseudomonadota</taxon>
        <taxon>Alphaproteobacteria</taxon>
        <taxon>Acetobacterales</taxon>
        <taxon>Acetobacteraceae</taxon>
        <taxon>Asaia</taxon>
    </lineage>
</organism>
<proteinExistence type="predicted"/>
<dbReference type="EMBL" id="CBLX010000010">
    <property type="protein sequence ID" value="CDG39714.1"/>
    <property type="molecule type" value="Genomic_DNA"/>
</dbReference>
<comment type="caution">
    <text evidence="1">The sequence shown here is derived from an EMBL/GenBank/DDBJ whole genome shotgun (WGS) entry which is preliminary data.</text>
</comment>
<name>A0A060QF47_9PROT</name>
<dbReference type="AlphaFoldDB" id="A0A060QF47"/>
<gene>
    <name evidence="1" type="ORF">ASAP_1669</name>
</gene>
<protein>
    <submittedName>
        <fullName evidence="1">Uncharacterized protein</fullName>
    </submittedName>
</protein>
<reference evidence="1 2" key="1">
    <citation type="journal article" date="2014" name="Genome Biol. Evol.">
        <title>Acetic acid bacteria genomes reveal functional traits for adaptation to life in insect guts.</title>
        <authorList>
            <person name="Chouaia B."/>
            <person name="Gaiarsa S."/>
            <person name="Crotti E."/>
            <person name="Comandatore F."/>
            <person name="Degli Esposti M."/>
            <person name="Ricci I."/>
            <person name="Alma A."/>
            <person name="Favia G."/>
            <person name="Bandi C."/>
            <person name="Daffonchio D."/>
        </authorList>
    </citation>
    <scope>NUCLEOTIDE SEQUENCE [LARGE SCALE GENOMIC DNA]</scope>
    <source>
        <strain evidence="1 2">SF2.1</strain>
    </source>
</reference>
<reference evidence="1 2" key="2">
    <citation type="journal article" date="2014" name="PLoS ONE">
        <title>Evolution of mitochondria reconstructed from the energy metabolism of living bacteria.</title>
        <authorList>
            <person name="Degli Esposti M."/>
            <person name="Chouaia B."/>
            <person name="Comandatore F."/>
            <person name="Crotti E."/>
            <person name="Sassera D."/>
            <person name="Lievens P.M."/>
            <person name="Daffonchio D."/>
            <person name="Bandi C."/>
        </authorList>
    </citation>
    <scope>NUCLEOTIDE SEQUENCE [LARGE SCALE GENOMIC DNA]</scope>
    <source>
        <strain evidence="1 2">SF2.1</strain>
    </source>
</reference>
<evidence type="ECO:0000313" key="1">
    <source>
        <dbReference type="EMBL" id="CDG39714.1"/>
    </source>
</evidence>
<evidence type="ECO:0000313" key="2">
    <source>
        <dbReference type="Proteomes" id="UP000027583"/>
    </source>
</evidence>